<feature type="compositionally biased region" description="Acidic residues" evidence="7">
    <location>
        <begin position="188"/>
        <end position="197"/>
    </location>
</feature>
<name>A0ABS8T4K3_DATST</name>
<keyword evidence="10" id="KW-1185">Reference proteome</keyword>
<keyword evidence="2" id="KW-0436">Ligase</keyword>
<dbReference type="InterPro" id="IPR008925">
    <property type="entry name" value="aa_tRNA-synth_I_cd-bd_sf"/>
</dbReference>
<sequence>MEVGGRKKMMKLERTACTEGKPILEDGVSEVAKSLLAAYDSGELSGALAEGQPGWKNWVKNFGKLLKRKGKSLFMPLRVLLTGKLHGPDIGATTVLLYNAGTSGSVVPQAGVVTEQWQNSSAGIAAPNWETILTMEQKIAGLSSQVETSQVRERRRDIEYAVRPPQPPKSRPIHQLVHRQYNGLVDELNNDEDEDYVKDDHMENTPPHY</sequence>
<feature type="region of interest" description="Disordered" evidence="7">
    <location>
        <begin position="187"/>
        <end position="209"/>
    </location>
</feature>
<comment type="similarity">
    <text evidence="1">Belongs to the class-I aminoacyl-tRNA synthetase family. Glutamate--tRNA ligase type 1 subfamily.</text>
</comment>
<dbReference type="PANTHER" id="PTHR43311">
    <property type="entry name" value="GLUTAMATE--TRNA LIGASE"/>
    <property type="match status" value="1"/>
</dbReference>
<keyword evidence="4" id="KW-0067">ATP-binding</keyword>
<keyword evidence="3" id="KW-0547">Nucleotide-binding</keyword>
<comment type="caution">
    <text evidence="9">The sequence shown here is derived from an EMBL/GenBank/DDBJ whole genome shotgun (WGS) entry which is preliminary data.</text>
</comment>
<proteinExistence type="inferred from homology"/>
<evidence type="ECO:0000259" key="8">
    <source>
        <dbReference type="Pfam" id="PF19269"/>
    </source>
</evidence>
<evidence type="ECO:0000256" key="5">
    <source>
        <dbReference type="ARBA" id="ARBA00022917"/>
    </source>
</evidence>
<evidence type="ECO:0000313" key="10">
    <source>
        <dbReference type="Proteomes" id="UP000823775"/>
    </source>
</evidence>
<evidence type="ECO:0000313" key="9">
    <source>
        <dbReference type="EMBL" id="MCD7466048.1"/>
    </source>
</evidence>
<dbReference type="Pfam" id="PF19269">
    <property type="entry name" value="Anticodon_2"/>
    <property type="match status" value="1"/>
</dbReference>
<accession>A0ABS8T4K3</accession>
<dbReference type="InterPro" id="IPR020751">
    <property type="entry name" value="aa-tRNA-synth_I_codon-bd_sub2"/>
</dbReference>
<dbReference type="InterPro" id="IPR049940">
    <property type="entry name" value="GluQ/Sye"/>
</dbReference>
<dbReference type="Gene3D" id="1.10.10.350">
    <property type="match status" value="1"/>
</dbReference>
<evidence type="ECO:0000256" key="6">
    <source>
        <dbReference type="ARBA" id="ARBA00023146"/>
    </source>
</evidence>
<keyword evidence="6" id="KW-0030">Aminoacyl-tRNA synthetase</keyword>
<dbReference type="PANTHER" id="PTHR43311:SF2">
    <property type="entry name" value="GLUTAMATE--TRNA LIGASE, MITOCHONDRIAL-RELATED"/>
    <property type="match status" value="1"/>
</dbReference>
<dbReference type="InterPro" id="IPR045462">
    <property type="entry name" value="aa-tRNA-synth_I_cd-bd"/>
</dbReference>
<gene>
    <name evidence="9" type="ORF">HAX54_002395</name>
</gene>
<evidence type="ECO:0000256" key="7">
    <source>
        <dbReference type="SAM" id="MobiDB-lite"/>
    </source>
</evidence>
<evidence type="ECO:0000256" key="4">
    <source>
        <dbReference type="ARBA" id="ARBA00022840"/>
    </source>
</evidence>
<dbReference type="SUPFAM" id="SSF48163">
    <property type="entry name" value="An anticodon-binding domain of class I aminoacyl-tRNA synthetases"/>
    <property type="match status" value="1"/>
</dbReference>
<organism evidence="9 10">
    <name type="scientific">Datura stramonium</name>
    <name type="common">Jimsonweed</name>
    <name type="synonym">Common thornapple</name>
    <dbReference type="NCBI Taxonomy" id="4076"/>
    <lineage>
        <taxon>Eukaryota</taxon>
        <taxon>Viridiplantae</taxon>
        <taxon>Streptophyta</taxon>
        <taxon>Embryophyta</taxon>
        <taxon>Tracheophyta</taxon>
        <taxon>Spermatophyta</taxon>
        <taxon>Magnoliopsida</taxon>
        <taxon>eudicotyledons</taxon>
        <taxon>Gunneridae</taxon>
        <taxon>Pentapetalae</taxon>
        <taxon>asterids</taxon>
        <taxon>lamiids</taxon>
        <taxon>Solanales</taxon>
        <taxon>Solanaceae</taxon>
        <taxon>Solanoideae</taxon>
        <taxon>Datureae</taxon>
        <taxon>Datura</taxon>
    </lineage>
</organism>
<evidence type="ECO:0000256" key="1">
    <source>
        <dbReference type="ARBA" id="ARBA00007894"/>
    </source>
</evidence>
<evidence type="ECO:0000256" key="3">
    <source>
        <dbReference type="ARBA" id="ARBA00022741"/>
    </source>
</evidence>
<evidence type="ECO:0000256" key="2">
    <source>
        <dbReference type="ARBA" id="ARBA00022598"/>
    </source>
</evidence>
<protein>
    <recommendedName>
        <fullName evidence="8">Aminoacyl-tRNA synthetase class I anticodon-binding domain-containing protein</fullName>
    </recommendedName>
</protein>
<feature type="domain" description="Aminoacyl-tRNA synthetase class I anticodon-binding" evidence="8">
    <location>
        <begin position="56"/>
        <end position="97"/>
    </location>
</feature>
<dbReference type="EMBL" id="JACEIK010001108">
    <property type="protein sequence ID" value="MCD7466048.1"/>
    <property type="molecule type" value="Genomic_DNA"/>
</dbReference>
<dbReference type="Proteomes" id="UP000823775">
    <property type="component" value="Unassembled WGS sequence"/>
</dbReference>
<reference evidence="9 10" key="1">
    <citation type="journal article" date="2021" name="BMC Genomics">
        <title>Datura genome reveals duplications of psychoactive alkaloid biosynthetic genes and high mutation rate following tissue culture.</title>
        <authorList>
            <person name="Rajewski A."/>
            <person name="Carter-House D."/>
            <person name="Stajich J."/>
            <person name="Litt A."/>
        </authorList>
    </citation>
    <scope>NUCLEOTIDE SEQUENCE [LARGE SCALE GENOMIC DNA]</scope>
    <source>
        <strain evidence="9">AR-01</strain>
    </source>
</reference>
<keyword evidence="5" id="KW-0648">Protein biosynthesis</keyword>